<sequence length="82" mass="9337">MTTHDLHCDSCGMPIESGQYCAYCTDADGNLQAFDERFDRMVSWQSRQHPSAPREQLESETLAYMATMPAWRDHPRVAGRTA</sequence>
<name>A0A7Y6DWZ9_9CELL</name>
<dbReference type="RefSeq" id="WP_175347040.1">
    <property type="nucleotide sequence ID" value="NZ_JABMCI010000060.1"/>
</dbReference>
<dbReference type="InterPro" id="IPR025868">
    <property type="entry name" value="Zn_ribbon_dom_put"/>
</dbReference>
<reference evidence="2 3" key="1">
    <citation type="submission" date="2020-05" db="EMBL/GenBank/DDBJ databases">
        <title>Genome Sequencing of Type Strains.</title>
        <authorList>
            <person name="Lemaire J.F."/>
            <person name="Inderbitzin P."/>
            <person name="Gregorio O.A."/>
            <person name="Collins S.B."/>
            <person name="Wespe N."/>
            <person name="Knight-Connoni V."/>
        </authorList>
    </citation>
    <scope>NUCLEOTIDE SEQUENCE [LARGE SCALE GENOMIC DNA]</scope>
    <source>
        <strain evidence="2 3">ATCC 25174</strain>
    </source>
</reference>
<organism evidence="2 3">
    <name type="scientific">Cellulomonas humilata</name>
    <dbReference type="NCBI Taxonomy" id="144055"/>
    <lineage>
        <taxon>Bacteria</taxon>
        <taxon>Bacillati</taxon>
        <taxon>Actinomycetota</taxon>
        <taxon>Actinomycetes</taxon>
        <taxon>Micrococcales</taxon>
        <taxon>Cellulomonadaceae</taxon>
        <taxon>Cellulomonas</taxon>
    </lineage>
</organism>
<dbReference type="Proteomes" id="UP000565724">
    <property type="component" value="Unassembled WGS sequence"/>
</dbReference>
<keyword evidence="3" id="KW-1185">Reference proteome</keyword>
<gene>
    <name evidence="2" type="ORF">HP550_07885</name>
</gene>
<feature type="domain" description="Putative zinc ribbon" evidence="1">
    <location>
        <begin position="8"/>
        <end position="72"/>
    </location>
</feature>
<evidence type="ECO:0000313" key="2">
    <source>
        <dbReference type="EMBL" id="NUU17168.1"/>
    </source>
</evidence>
<dbReference type="EMBL" id="JABMCI010000060">
    <property type="protein sequence ID" value="NUU17168.1"/>
    <property type="molecule type" value="Genomic_DNA"/>
</dbReference>
<protein>
    <recommendedName>
        <fullName evidence="1">Putative zinc ribbon domain-containing protein</fullName>
    </recommendedName>
</protein>
<evidence type="ECO:0000313" key="3">
    <source>
        <dbReference type="Proteomes" id="UP000565724"/>
    </source>
</evidence>
<dbReference type="AlphaFoldDB" id="A0A7Y6DWZ9"/>
<accession>A0A7Y6DWZ9</accession>
<dbReference type="Pfam" id="PF12674">
    <property type="entry name" value="Zn_ribbon_2"/>
    <property type="match status" value="1"/>
</dbReference>
<evidence type="ECO:0000259" key="1">
    <source>
        <dbReference type="Pfam" id="PF12674"/>
    </source>
</evidence>
<comment type="caution">
    <text evidence="2">The sequence shown here is derived from an EMBL/GenBank/DDBJ whole genome shotgun (WGS) entry which is preliminary data.</text>
</comment>
<proteinExistence type="predicted"/>